<gene>
    <name evidence="1" type="ORF">VHP8226_01587</name>
</gene>
<reference evidence="1" key="1">
    <citation type="submission" date="2021-12" db="EMBL/GenBank/DDBJ databases">
        <authorList>
            <person name="Rodrigo-Torres L."/>
            <person name="Arahal R. D."/>
            <person name="Lucena T."/>
        </authorList>
    </citation>
    <scope>NUCLEOTIDE SEQUENCE</scope>
    <source>
        <strain evidence="1">CECT 8226</strain>
    </source>
</reference>
<dbReference type="Proteomes" id="UP000838160">
    <property type="component" value="Unassembled WGS sequence"/>
</dbReference>
<keyword evidence="2" id="KW-1185">Reference proteome</keyword>
<sequence length="45" mass="5006">MKTAESLHKTSNSRVKLCCDSVFYQLAGDIGSFIFPVSIESSNFF</sequence>
<accession>A0ABM8ZHC9</accession>
<dbReference type="EMBL" id="CAKLCM010000002">
    <property type="protein sequence ID" value="CAH0526112.1"/>
    <property type="molecule type" value="Genomic_DNA"/>
</dbReference>
<evidence type="ECO:0000313" key="1">
    <source>
        <dbReference type="EMBL" id="CAH0526112.1"/>
    </source>
</evidence>
<proteinExistence type="predicted"/>
<name>A0ABM8ZHC9_9VIBR</name>
<evidence type="ECO:0000313" key="2">
    <source>
        <dbReference type="Proteomes" id="UP000838160"/>
    </source>
</evidence>
<protein>
    <submittedName>
        <fullName evidence="1">Uncharacterized protein</fullName>
    </submittedName>
</protein>
<comment type="caution">
    <text evidence="1">The sequence shown here is derived from an EMBL/GenBank/DDBJ whole genome shotgun (WGS) entry which is preliminary data.</text>
</comment>
<organism evidence="1 2">
    <name type="scientific">Vibrio hippocampi</name>
    <dbReference type="NCBI Taxonomy" id="654686"/>
    <lineage>
        <taxon>Bacteria</taxon>
        <taxon>Pseudomonadati</taxon>
        <taxon>Pseudomonadota</taxon>
        <taxon>Gammaproteobacteria</taxon>
        <taxon>Vibrionales</taxon>
        <taxon>Vibrionaceae</taxon>
        <taxon>Vibrio</taxon>
    </lineage>
</organism>